<dbReference type="InterPro" id="IPR001303">
    <property type="entry name" value="Aldolase_II/adducin_N"/>
</dbReference>
<proteinExistence type="predicted"/>
<evidence type="ECO:0000313" key="3">
    <source>
        <dbReference type="Proteomes" id="UP000193623"/>
    </source>
</evidence>
<gene>
    <name evidence="2" type="ORF">PSJ8397_02061</name>
</gene>
<name>A0A1Y5SKJ5_9RHOB</name>
<dbReference type="EMBL" id="FWFT01000003">
    <property type="protein sequence ID" value="SLN41198.1"/>
    <property type="molecule type" value="Genomic_DNA"/>
</dbReference>
<feature type="domain" description="Class II aldolase/adducin N-terminal" evidence="1">
    <location>
        <begin position="11"/>
        <end position="197"/>
    </location>
</feature>
<dbReference type="SUPFAM" id="SSF53639">
    <property type="entry name" value="AraD/HMP-PK domain-like"/>
    <property type="match status" value="1"/>
</dbReference>
<dbReference type="Pfam" id="PF00596">
    <property type="entry name" value="Aldolase_II"/>
    <property type="match status" value="1"/>
</dbReference>
<sequence>MTIDTSILTDDFRALSARLGQDPLQVQGPGGNTSIKRGNTMWIKASGTELADAERQDIFVAVDRAAAVAEAREQAGDGSCKSTVLDPAISLRPSIETTFHAALDWPVVAHTHSVATLAHAISPDGRKVAIEKLDGLPFVMVPYAKPGLPLTREILAKATPQTQVFILQNHGLIGCGTDVREVSEIINEVESRLALPKTESLYKVPTMPAPAGLHWADESWMALDEAITTWLAGGSYYPDHVVFLGPGLPLADHDGTPPAILQPGVGILLRDDATSSQRAMLKCLSDLFLRLPDGWNVEAIGEAAEAELLNWDAEKYRQALAAQT</sequence>
<evidence type="ECO:0000259" key="1">
    <source>
        <dbReference type="SMART" id="SM01007"/>
    </source>
</evidence>
<dbReference type="RefSeq" id="WP_085864490.1">
    <property type="nucleotide sequence ID" value="NZ_FWFT01000003.1"/>
</dbReference>
<reference evidence="2 3" key="1">
    <citation type="submission" date="2017-03" db="EMBL/GenBank/DDBJ databases">
        <authorList>
            <person name="Afonso C.L."/>
            <person name="Miller P.J."/>
            <person name="Scott M.A."/>
            <person name="Spackman E."/>
            <person name="Goraichik I."/>
            <person name="Dimitrov K.M."/>
            <person name="Suarez D.L."/>
            <person name="Swayne D.E."/>
        </authorList>
    </citation>
    <scope>NUCLEOTIDE SEQUENCE [LARGE SCALE GENOMIC DNA]</scope>
    <source>
        <strain evidence="2 3">CECT 8397</strain>
    </source>
</reference>
<accession>A0A1Y5SKJ5</accession>
<organism evidence="2 3">
    <name type="scientific">Pseudooctadecabacter jejudonensis</name>
    <dbReference type="NCBI Taxonomy" id="1391910"/>
    <lineage>
        <taxon>Bacteria</taxon>
        <taxon>Pseudomonadati</taxon>
        <taxon>Pseudomonadota</taxon>
        <taxon>Alphaproteobacteria</taxon>
        <taxon>Rhodobacterales</taxon>
        <taxon>Paracoccaceae</taxon>
        <taxon>Pseudooctadecabacter</taxon>
    </lineage>
</organism>
<dbReference type="OrthoDB" id="9814830at2"/>
<keyword evidence="3" id="KW-1185">Reference proteome</keyword>
<dbReference type="SMART" id="SM01007">
    <property type="entry name" value="Aldolase_II"/>
    <property type="match status" value="1"/>
</dbReference>
<protein>
    <submittedName>
        <fullName evidence="2">Short chain dehydrogenase</fullName>
    </submittedName>
</protein>
<dbReference type="Proteomes" id="UP000193623">
    <property type="component" value="Unassembled WGS sequence"/>
</dbReference>
<evidence type="ECO:0000313" key="2">
    <source>
        <dbReference type="EMBL" id="SLN41198.1"/>
    </source>
</evidence>
<dbReference type="AlphaFoldDB" id="A0A1Y5SKJ5"/>
<dbReference type="InterPro" id="IPR036409">
    <property type="entry name" value="Aldolase_II/adducin_N_sf"/>
</dbReference>
<dbReference type="Gene3D" id="3.40.225.10">
    <property type="entry name" value="Class II aldolase/adducin N-terminal domain"/>
    <property type="match status" value="1"/>
</dbReference>